<sequence>IYWLNEIATIVFSQIYCLNEIATIVFSQIYWLNEIATIVFSQIYWLNEIAIIDALSFTPELVCEHAGASEMEEINSDMPLLEGDEFFRNLDMMEQDFLIEGDIQDFDGDDEEGELQSEEDEETIIESPDYPETPDEKLSKQEQLRMMHLRSHLNQLMEKVKHHHYMTAKTSDELKQNRNKISELEAEKGRLLFAQCSPISNPRSAVYRLRSQHDKLCQEIQDEKEVEKLICERLDKEEYELNKVEVERGKFLLAEDELVKKEDRLAKEKTDLAIRRLRKEERKAAQAERNLRNQQRFQYETMNQKQQLQRTLAEQAMQSQEKHSKFVSETMVKLKKRQEDENQRYKEEMKRKMDMLLKLKSDIQSNRENLKALRARDKAAEKREEEKLEQVKQKILDEGGNPDQILLVQKRISDMQRQKSTFELEQKERQAAIMDKILAEEEQMRRRKKQQPLLWSDPKREQTKILGPPKKKPLKTFQEYTKLSSEDTDFNLDLQDSLDDQGEKYDMEKFAPENTGEITIPEQGRDEASSDSSDEEDQDETAVDLAKPEFEGLWDHHKPYTVPKDIDSSPLKTLGASKMDKAIMSEVLEKHRAGIVVKQVAAGREFKGCPFYSKPDVIHFKDFDVGRSYKKKVTLTNVSYTVNYCKYIDITERLKDFIHIHFDPPGQMSAGLTCEVVVTFTPMINEDLEGEVKFLSQTGPFSIPLKCTTKKCDLSVDTDVIQFGTTVIDETLKRTFMLSNKGALGTTFQFFKVTGVKAKTATSALTSLGRITVNETGSHPPSPAQETEPDKSRKETTEAATTEKTATDKSTSDKDKTSEEDGVSKEPTEGQGEGQTEGDQEEGQGQEDEDLPEDASPDLAVSEYDDYGAIDGMKVGPIATGEIPAFSSVKLEIIWNPSLSGKVDSEFLVRFSDPLSDSVLKISIRALGSAIDVPVWVERQSVDLKICMLDRLYQDTIIVNNRATTALRLKFEVCKELRNHLELLPKTGYIQAQSQFSAQLKFLPRASLFEEGGKYFDKDTGVLEAPMTIRVADQTAPVPFTLTAVVTNSEMAFDVSEIDFGCCTIYESNKTTIKLTNMSILPQEFGFVGHPDYVEVQPNDGFGTLLPLETIELDVIFSPKKARDYKFELNCKSLINREFKIQCKGVGVHPPLELTNQVVHLKATSLYDVSTASLHVVNSHTSMNEFTHPVPRIGKGEIAPVGPTSFEFKVPEGVPITMSPSVGTIQPGERCRVEVRFAPTLDEEEVRREAVRMATKQMEAQAETEYKEALKRQQEAEEAQKTAQEKGGKKGAAPAKGAPPKGKQTPGNTVVTVTGPTPVTPPKQDEITKDSTAYALAVGSLLRQFRGKFQSVTVPCFVASGETTNPGELPYSIHNTLYVEVHCPMVKPALVVISDSGKATTDFGDVSLGQNILKSVTIQNISNKTVELSSTSLDTTGPFDVFQEVLHIQCESGDLHLTLVGKGVSPLVSLSPAIADNGVMDVGAVLAGEYLEKTFKMQNTSSLSIQYSIKLESLSLLRHAHAQELPPFVAGKRGTLVGTQNNNGQNEECQSFQIKGTAKTKIMFIDGGDPLHPELESLAVQSQPPLDEDDLRLQMQPVLVTLQSTALEDSYEPATREIYIGCVRTMAVSQKKNGEFTFENVQALTQKGFNIDPQKGMVEAGVLKPVTITWTPPPGFNPNEVCEAVVVATLKGDVAEQLRILLRAMVVSK</sequence>
<reference evidence="6" key="1">
    <citation type="submission" date="2022-11" db="EMBL/GenBank/DDBJ databases">
        <title>Centuries of genome instability and evolution in soft-shell clam transmissible cancer (bioRxiv).</title>
        <authorList>
            <person name="Hart S.F.M."/>
            <person name="Yonemitsu M.A."/>
            <person name="Giersch R.M."/>
            <person name="Beal B.F."/>
            <person name="Arriagada G."/>
            <person name="Davis B.W."/>
            <person name="Ostrander E.A."/>
            <person name="Goff S.P."/>
            <person name="Metzger M.J."/>
        </authorList>
    </citation>
    <scope>NUCLEOTIDE SEQUENCE</scope>
    <source>
        <strain evidence="6">MELC-2E11</strain>
        <tissue evidence="6">Siphon/mantle</tissue>
    </source>
</reference>
<dbReference type="Proteomes" id="UP001164746">
    <property type="component" value="Chromosome 9"/>
</dbReference>
<dbReference type="Pfam" id="PF24778">
    <property type="entry name" value="Ig-CFAP74_3rd"/>
    <property type="match status" value="1"/>
</dbReference>
<feature type="compositionally biased region" description="Acidic residues" evidence="2">
    <location>
        <begin position="108"/>
        <end position="124"/>
    </location>
</feature>
<name>A0ABY7EX08_MYAAR</name>
<evidence type="ECO:0000259" key="4">
    <source>
        <dbReference type="Pfam" id="PF24778"/>
    </source>
</evidence>
<feature type="compositionally biased region" description="Acidic residues" evidence="2">
    <location>
        <begin position="532"/>
        <end position="542"/>
    </location>
</feature>
<dbReference type="Pfam" id="PF24771">
    <property type="entry name" value="Ig_CFAP74_1st"/>
    <property type="match status" value="1"/>
</dbReference>
<dbReference type="EMBL" id="CP111020">
    <property type="protein sequence ID" value="WAR14488.1"/>
    <property type="molecule type" value="Genomic_DNA"/>
</dbReference>
<accession>A0ABY7EX08</accession>
<evidence type="ECO:0000259" key="3">
    <source>
        <dbReference type="Pfam" id="PF24770"/>
    </source>
</evidence>
<feature type="region of interest" description="Disordered" evidence="2">
    <location>
        <begin position="1257"/>
        <end position="1326"/>
    </location>
</feature>
<dbReference type="Pfam" id="PF24798">
    <property type="entry name" value="Ig-CFAP74_4th"/>
    <property type="match status" value="1"/>
</dbReference>
<dbReference type="Pfam" id="PF24770">
    <property type="entry name" value="Ig-CFAP74_2"/>
    <property type="match status" value="1"/>
</dbReference>
<protein>
    <submittedName>
        <fullName evidence="6">CFA74-like protein</fullName>
    </submittedName>
</protein>
<feature type="domain" description="CFAP74 second Ig-like" evidence="3">
    <location>
        <begin position="714"/>
        <end position="933"/>
    </location>
</feature>
<feature type="non-terminal residue" evidence="6">
    <location>
        <position position="1"/>
    </location>
</feature>
<keyword evidence="1" id="KW-0175">Coiled coil</keyword>
<dbReference type="InterPro" id="IPR056307">
    <property type="entry name" value="Ig-CFAP74_3rd"/>
</dbReference>
<gene>
    <name evidence="6" type="ORF">MAR_004593</name>
</gene>
<evidence type="ECO:0000256" key="1">
    <source>
        <dbReference type="SAM" id="Coils"/>
    </source>
</evidence>
<feature type="region of interest" description="Disordered" evidence="2">
    <location>
        <begin position="511"/>
        <end position="543"/>
    </location>
</feature>
<keyword evidence="7" id="KW-1185">Reference proteome</keyword>
<feature type="compositionally biased region" description="Basic and acidic residues" evidence="2">
    <location>
        <begin position="788"/>
        <end position="797"/>
    </location>
</feature>
<feature type="compositionally biased region" description="Basic and acidic residues" evidence="2">
    <location>
        <begin position="1264"/>
        <end position="1288"/>
    </location>
</feature>
<proteinExistence type="predicted"/>
<feature type="compositionally biased region" description="Basic and acidic residues" evidence="2">
    <location>
        <begin position="805"/>
        <end position="828"/>
    </location>
</feature>
<feature type="region of interest" description="Disordered" evidence="2">
    <location>
        <begin position="108"/>
        <end position="135"/>
    </location>
</feature>
<feature type="coiled-coil region" evidence="1">
    <location>
        <begin position="270"/>
        <end position="297"/>
    </location>
</feature>
<dbReference type="InterPro" id="IPR013783">
    <property type="entry name" value="Ig-like_fold"/>
</dbReference>
<feature type="domain" description="CFAP74 third Ig-like" evidence="4">
    <location>
        <begin position="935"/>
        <end position="1047"/>
    </location>
</feature>
<feature type="coiled-coil region" evidence="1">
    <location>
        <begin position="328"/>
        <end position="398"/>
    </location>
</feature>
<dbReference type="InterPro" id="IPR056310">
    <property type="entry name" value="Ig-CFAP74_4th"/>
</dbReference>
<feature type="compositionally biased region" description="Acidic residues" evidence="2">
    <location>
        <begin position="836"/>
        <end position="856"/>
    </location>
</feature>
<dbReference type="PANTHER" id="PTHR22538:SF0">
    <property type="entry name" value="CILIA- AND FLAGELLA-ASSOCIATED PROTEIN 74"/>
    <property type="match status" value="1"/>
</dbReference>
<organism evidence="6 7">
    <name type="scientific">Mya arenaria</name>
    <name type="common">Soft-shell clam</name>
    <dbReference type="NCBI Taxonomy" id="6604"/>
    <lineage>
        <taxon>Eukaryota</taxon>
        <taxon>Metazoa</taxon>
        <taxon>Spiralia</taxon>
        <taxon>Lophotrochozoa</taxon>
        <taxon>Mollusca</taxon>
        <taxon>Bivalvia</taxon>
        <taxon>Autobranchia</taxon>
        <taxon>Heteroconchia</taxon>
        <taxon>Euheterodonta</taxon>
        <taxon>Imparidentia</taxon>
        <taxon>Neoheterodontei</taxon>
        <taxon>Myida</taxon>
        <taxon>Myoidea</taxon>
        <taxon>Myidae</taxon>
        <taxon>Mya</taxon>
    </lineage>
</organism>
<dbReference type="PANTHER" id="PTHR22538">
    <property type="entry name" value="CILIA- AND FLAGELLA-ASSOCIATED PROTEIN 74"/>
    <property type="match status" value="1"/>
</dbReference>
<feature type="domain" description="CFAP74 fourth Ig-like" evidence="5">
    <location>
        <begin position="1053"/>
        <end position="1147"/>
    </location>
</feature>
<evidence type="ECO:0000259" key="5">
    <source>
        <dbReference type="Pfam" id="PF24798"/>
    </source>
</evidence>
<dbReference type="Gene3D" id="2.60.40.10">
    <property type="entry name" value="Immunoglobulins"/>
    <property type="match status" value="4"/>
</dbReference>
<dbReference type="InterPro" id="IPR056306">
    <property type="entry name" value="Ig-CFAP74_2nd"/>
</dbReference>
<feature type="compositionally biased region" description="Low complexity" evidence="2">
    <location>
        <begin position="1291"/>
        <end position="1317"/>
    </location>
</feature>
<evidence type="ECO:0000256" key="2">
    <source>
        <dbReference type="SAM" id="MobiDB-lite"/>
    </source>
</evidence>
<evidence type="ECO:0000313" key="6">
    <source>
        <dbReference type="EMBL" id="WAR14488.1"/>
    </source>
</evidence>
<feature type="region of interest" description="Disordered" evidence="2">
    <location>
        <begin position="770"/>
        <end position="859"/>
    </location>
</feature>
<evidence type="ECO:0000313" key="7">
    <source>
        <dbReference type="Proteomes" id="UP001164746"/>
    </source>
</evidence>